<dbReference type="SMART" id="SM00028">
    <property type="entry name" value="TPR"/>
    <property type="match status" value="8"/>
</dbReference>
<dbReference type="SUPFAM" id="SSF48452">
    <property type="entry name" value="TPR-like"/>
    <property type="match status" value="2"/>
</dbReference>
<dbReference type="AlphaFoldDB" id="A0A5C1QGV6"/>
<dbReference type="RefSeq" id="WP_149569088.1">
    <property type="nucleotide sequence ID" value="NZ_CP035807.1"/>
</dbReference>
<dbReference type="PANTHER" id="PTHR44943">
    <property type="entry name" value="CELLULOSE SYNTHASE OPERON PROTEIN C"/>
    <property type="match status" value="1"/>
</dbReference>
<feature type="repeat" description="TPR" evidence="3">
    <location>
        <begin position="159"/>
        <end position="192"/>
    </location>
</feature>
<keyword evidence="5" id="KW-1185">Reference proteome</keyword>
<evidence type="ECO:0000256" key="2">
    <source>
        <dbReference type="ARBA" id="ARBA00022803"/>
    </source>
</evidence>
<dbReference type="PROSITE" id="PS50005">
    <property type="entry name" value="TPR"/>
    <property type="match status" value="2"/>
</dbReference>
<reference evidence="4 5" key="2">
    <citation type="submission" date="2019-09" db="EMBL/GenBank/DDBJ databases">
        <title>Complete Genome Sequence and Methylome Analysis of free living Spirochaetas.</title>
        <authorList>
            <person name="Leshcheva N."/>
            <person name="Mikheeva N."/>
        </authorList>
    </citation>
    <scope>NUCLEOTIDE SEQUENCE [LARGE SCALE GENOMIC DNA]</scope>
    <source>
        <strain evidence="4 5">P</strain>
    </source>
</reference>
<dbReference type="Pfam" id="PF13181">
    <property type="entry name" value="TPR_8"/>
    <property type="match status" value="3"/>
</dbReference>
<keyword evidence="1" id="KW-0677">Repeat</keyword>
<proteinExistence type="predicted"/>
<reference evidence="4 5" key="1">
    <citation type="submission" date="2019-02" db="EMBL/GenBank/DDBJ databases">
        <authorList>
            <person name="Fomenkov A."/>
            <person name="Dubinina G."/>
            <person name="Grabovich M."/>
            <person name="Vincze T."/>
            <person name="Roberts R.J."/>
        </authorList>
    </citation>
    <scope>NUCLEOTIDE SEQUENCE [LARGE SCALE GENOMIC DNA]</scope>
    <source>
        <strain evidence="4 5">P</strain>
    </source>
</reference>
<dbReference type="InterPro" id="IPR011990">
    <property type="entry name" value="TPR-like_helical_dom_sf"/>
</dbReference>
<dbReference type="InterPro" id="IPR019734">
    <property type="entry name" value="TPR_rpt"/>
</dbReference>
<gene>
    <name evidence="4" type="ORF">EW093_14470</name>
</gene>
<dbReference type="InterPro" id="IPR051685">
    <property type="entry name" value="Ycf3/AcsC/BcsC/TPR_MFPF"/>
</dbReference>
<organism evidence="4 5">
    <name type="scientific">Thiospirochaeta perfilievii</name>
    <dbReference type="NCBI Taxonomy" id="252967"/>
    <lineage>
        <taxon>Bacteria</taxon>
        <taxon>Pseudomonadati</taxon>
        <taxon>Spirochaetota</taxon>
        <taxon>Spirochaetia</taxon>
        <taxon>Spirochaetales</taxon>
        <taxon>Spirochaetaceae</taxon>
        <taxon>Thiospirochaeta</taxon>
    </lineage>
</organism>
<protein>
    <submittedName>
        <fullName evidence="4">Tetratricopeptide repeat protein</fullName>
    </submittedName>
</protein>
<dbReference type="OrthoDB" id="363271at2"/>
<evidence type="ECO:0000313" key="5">
    <source>
        <dbReference type="Proteomes" id="UP000323824"/>
    </source>
</evidence>
<keyword evidence="2 3" id="KW-0802">TPR repeat</keyword>
<evidence type="ECO:0000256" key="1">
    <source>
        <dbReference type="ARBA" id="ARBA00022737"/>
    </source>
</evidence>
<name>A0A5C1QGV6_9SPIO</name>
<dbReference type="Gene3D" id="1.25.40.10">
    <property type="entry name" value="Tetratricopeptide repeat domain"/>
    <property type="match status" value="3"/>
</dbReference>
<dbReference type="PANTHER" id="PTHR44943:SF8">
    <property type="entry name" value="TPR REPEAT-CONTAINING PROTEIN MJ0263"/>
    <property type="match status" value="1"/>
</dbReference>
<sequence length="660" mass="76065">MIKKILFPILFFLTLTSLFTQTIYDYVALAEESMLYQKYYEAVENYKEALSINSADIKSNKGLSDAFFMLGEYQEAIIYIDKCIELNINNIEFLNSKARILTAIGDYNKAKELYDRVLDREIYNIRAKSGLAELRIAEGDIVGSLYDFEKILKFSPNSRRLLLSLVVLYDSQGKYENSNELIQQAIRVYPEDPIVLEAAVNHYINTKSYKGASLYMSELLNVSKSSSIRLLNAKLLIYLEEFEKALDELTQYMKIEKKNPEAYYLAALILDELNQDEKALSLIKRGIDLKPDDEIFRFYSEKLMGDMYILKDSKRDLYSNWYLNQGLLLEDRYFYEKAKVYYQRGVELSPFNSRLRYTYGNILKKMGYRQSYLKELNFLLSSESNLTEIDDDIDEIILIEDSLPKKPLYEKWGEERWNFDDYFKVSTFINNSTGEGHLSSGKIIKDITNRFLSGQSKYFVSDISLFSGNLSSAFNQSRQSNSDYFLIINFLEGSRTFSLNARLHLTKSGRQIKSFNYLKTGNNRIFNCFENLSKDLNDFLPTIGSVIDIKGESVLLNIGLNQKVQLDTEFHVVKKGSFFIIPDSPFLDFDLDKHLGVVKIEAVGEGMSDGSFTANNSFNLLNIGDNILYLPVDQGEKVIDESFKESIMDSELIGQLLKVN</sequence>
<accession>A0A5C1QGV6</accession>
<dbReference type="Proteomes" id="UP000323824">
    <property type="component" value="Chromosome"/>
</dbReference>
<feature type="repeat" description="TPR" evidence="3">
    <location>
        <begin position="260"/>
        <end position="293"/>
    </location>
</feature>
<evidence type="ECO:0000313" key="4">
    <source>
        <dbReference type="EMBL" id="QEN05854.1"/>
    </source>
</evidence>
<dbReference type="EMBL" id="CP035807">
    <property type="protein sequence ID" value="QEN05854.1"/>
    <property type="molecule type" value="Genomic_DNA"/>
</dbReference>
<dbReference type="KEGG" id="sper:EW093_14470"/>
<evidence type="ECO:0000256" key="3">
    <source>
        <dbReference type="PROSITE-ProRule" id="PRU00339"/>
    </source>
</evidence>